<evidence type="ECO:0000313" key="4">
    <source>
        <dbReference type="Proteomes" id="UP000068167"/>
    </source>
</evidence>
<reference evidence="3 4" key="1">
    <citation type="journal article" date="2016" name="Stand. Genomic Sci.">
        <title>Complete genome sequence and genomic characterization of Microcystis panniformis FACHB 1757 by third-generation sequencing.</title>
        <authorList>
            <person name="Zhang J.Y."/>
            <person name="Guan R."/>
            <person name="Zhang H.J."/>
            <person name="Li H."/>
            <person name="Xiao P."/>
            <person name="Yu G.L."/>
            <person name="Du L."/>
            <person name="Cao D.M."/>
            <person name="Zhu B.C."/>
            <person name="Li R.H."/>
            <person name="Lu Z.H."/>
        </authorList>
    </citation>
    <scope>NUCLEOTIDE SEQUENCE [LARGE SCALE GENOMIC DNA]</scope>
    <source>
        <strain evidence="3 4">FACHB-1757</strain>
    </source>
</reference>
<proteinExistence type="predicted"/>
<evidence type="ECO:0000259" key="2">
    <source>
        <dbReference type="Pfam" id="PF05685"/>
    </source>
</evidence>
<dbReference type="AlphaFoldDB" id="A0A0K1S050"/>
<feature type="region of interest" description="Disordered" evidence="1">
    <location>
        <begin position="226"/>
        <end position="254"/>
    </location>
</feature>
<evidence type="ECO:0000256" key="1">
    <source>
        <dbReference type="SAM" id="MobiDB-lite"/>
    </source>
</evidence>
<dbReference type="Proteomes" id="UP000068167">
    <property type="component" value="Chromosome"/>
</dbReference>
<dbReference type="PANTHER" id="PTHR33352">
    <property type="entry name" value="SLR1095 PROTEIN"/>
    <property type="match status" value="1"/>
</dbReference>
<dbReference type="RefSeq" id="WP_052276402.1">
    <property type="nucleotide sequence ID" value="NZ_CP011339.1"/>
</dbReference>
<dbReference type="KEGG" id="mpk:VL20_2427"/>
<feature type="domain" description="Putative restriction endonuclease" evidence="2">
    <location>
        <begin position="62"/>
        <end position="179"/>
    </location>
</feature>
<sequence>MTPSAIDLPPKSPPITWEKLPDDFVLPDEPVDNNLQPLLAAALRESLELAGLILESMLIASNFGLCATVKTQTVVKAPDWVYIPSVKPIPSGKIRRSYTPHLEGEMPSIVLEFISETEGGEYSINPHYPYGKWYFYEQILQVPVYGIFQPKTGELEIYRLNQGRYEQQKPDENNRYWIAEINLFLGVWQGKKAEVTAYWLRWWDKSGNLLLWGSELVEQERQRAEQERQRAEQEKQRAEQERQRTEQERQRAEQAELELKQEQISRQRLVQKLKELGVNPENL</sequence>
<name>A0A0K1S050_9CHRO</name>
<dbReference type="PATRIC" id="fig|1638788.3.peg.2439"/>
<dbReference type="InterPro" id="IPR008538">
    <property type="entry name" value="Uma2"/>
</dbReference>
<keyword evidence="4" id="KW-1185">Reference proteome</keyword>
<dbReference type="EMBL" id="CP011339">
    <property type="protein sequence ID" value="AKV67522.1"/>
    <property type="molecule type" value="Genomic_DNA"/>
</dbReference>
<dbReference type="Pfam" id="PF05685">
    <property type="entry name" value="Uma2"/>
    <property type="match status" value="1"/>
</dbReference>
<organism evidence="3 4">
    <name type="scientific">Microcystis panniformis FACHB-1757</name>
    <dbReference type="NCBI Taxonomy" id="1638788"/>
    <lineage>
        <taxon>Bacteria</taxon>
        <taxon>Bacillati</taxon>
        <taxon>Cyanobacteriota</taxon>
        <taxon>Cyanophyceae</taxon>
        <taxon>Oscillatoriophycideae</taxon>
        <taxon>Chroococcales</taxon>
        <taxon>Microcystaceae</taxon>
        <taxon>Microcystis</taxon>
    </lineage>
</organism>
<accession>A0A0K1S050</accession>
<evidence type="ECO:0000313" key="3">
    <source>
        <dbReference type="EMBL" id="AKV67522.1"/>
    </source>
</evidence>
<gene>
    <name evidence="3" type="ORF">VL20_2427</name>
</gene>
<dbReference type="PANTHER" id="PTHR33352:SF3">
    <property type="entry name" value="SLR1612 PROTEIN"/>
    <property type="match status" value="1"/>
</dbReference>
<protein>
    <recommendedName>
        <fullName evidence="2">Putative restriction endonuclease domain-containing protein</fullName>
    </recommendedName>
</protein>